<keyword evidence="2" id="KW-0472">Membrane</keyword>
<feature type="region of interest" description="Disordered" evidence="1">
    <location>
        <begin position="1"/>
        <end position="23"/>
    </location>
</feature>
<name>A0ABU8NAU0_9PSEU</name>
<gene>
    <name evidence="3" type="ORF">WCD41_20030</name>
</gene>
<accession>A0ABU8NAU0</accession>
<keyword evidence="4" id="KW-1185">Reference proteome</keyword>
<dbReference type="InterPro" id="IPR021741">
    <property type="entry name" value="DUF3311"/>
</dbReference>
<proteinExistence type="predicted"/>
<dbReference type="Proteomes" id="UP001370100">
    <property type="component" value="Unassembled WGS sequence"/>
</dbReference>
<keyword evidence="2" id="KW-0812">Transmembrane</keyword>
<comment type="caution">
    <text evidence="3">The sequence shown here is derived from an EMBL/GenBank/DDBJ whole genome shotgun (WGS) entry which is preliminary data.</text>
</comment>
<sequence>MTTSAPPPGEPANAPDETSPPPTGWTDVRFRWINLLLLIPLVSILPFLFNTEEPTLGGLPFFYWFQLLVIPIGILCTLAVHRLTRHVDEEGDR</sequence>
<dbReference type="Pfam" id="PF11755">
    <property type="entry name" value="DUF3311"/>
    <property type="match status" value="1"/>
</dbReference>
<feature type="transmembrane region" description="Helical" evidence="2">
    <location>
        <begin position="32"/>
        <end position="49"/>
    </location>
</feature>
<evidence type="ECO:0000313" key="3">
    <source>
        <dbReference type="EMBL" id="MEJ2888758.1"/>
    </source>
</evidence>
<evidence type="ECO:0000256" key="2">
    <source>
        <dbReference type="SAM" id="Phobius"/>
    </source>
</evidence>
<keyword evidence="2" id="KW-1133">Transmembrane helix</keyword>
<feature type="compositionally biased region" description="Pro residues" evidence="1">
    <location>
        <begin position="1"/>
        <end position="10"/>
    </location>
</feature>
<dbReference type="EMBL" id="JBBEGL010000005">
    <property type="protein sequence ID" value="MEJ2888758.1"/>
    <property type="molecule type" value="Genomic_DNA"/>
</dbReference>
<protein>
    <submittedName>
        <fullName evidence="3">DUF3311 domain-containing protein</fullName>
    </submittedName>
</protein>
<reference evidence="3 4" key="1">
    <citation type="submission" date="2024-03" db="EMBL/GenBank/DDBJ databases">
        <title>Actinomycetospora sp. OC33-EN06, a novel actinomycete isolated from wild orchid (Aerides multiflora).</title>
        <authorList>
            <person name="Suriyachadkun C."/>
        </authorList>
    </citation>
    <scope>NUCLEOTIDE SEQUENCE [LARGE SCALE GENOMIC DNA]</scope>
    <source>
        <strain evidence="3 4">OC33-EN06</strain>
    </source>
</reference>
<evidence type="ECO:0000256" key="1">
    <source>
        <dbReference type="SAM" id="MobiDB-lite"/>
    </source>
</evidence>
<evidence type="ECO:0000313" key="4">
    <source>
        <dbReference type="Proteomes" id="UP001370100"/>
    </source>
</evidence>
<dbReference type="RefSeq" id="WP_337715608.1">
    <property type="nucleotide sequence ID" value="NZ_JBBEGL010000005.1"/>
</dbReference>
<feature type="transmembrane region" description="Helical" evidence="2">
    <location>
        <begin position="61"/>
        <end position="80"/>
    </location>
</feature>
<organism evidence="3 4">
    <name type="scientific">Actinomycetospora aeridis</name>
    <dbReference type="NCBI Taxonomy" id="3129231"/>
    <lineage>
        <taxon>Bacteria</taxon>
        <taxon>Bacillati</taxon>
        <taxon>Actinomycetota</taxon>
        <taxon>Actinomycetes</taxon>
        <taxon>Pseudonocardiales</taxon>
        <taxon>Pseudonocardiaceae</taxon>
        <taxon>Actinomycetospora</taxon>
    </lineage>
</organism>